<reference evidence="3 4" key="1">
    <citation type="journal article" date="2011" name="J. Bacteriol.">
        <title>Genome sequence of 'Pedosphaera parvula' Ellin514, an aerobic Verrucomicrobial isolate from pasture soil.</title>
        <authorList>
            <person name="Kant R."/>
            <person name="van Passel M.W."/>
            <person name="Sangwan P."/>
            <person name="Palva A."/>
            <person name="Lucas S."/>
            <person name="Copeland A."/>
            <person name="Lapidus A."/>
            <person name="Glavina Del Rio T."/>
            <person name="Dalin E."/>
            <person name="Tice H."/>
            <person name="Bruce D."/>
            <person name="Goodwin L."/>
            <person name="Pitluck S."/>
            <person name="Chertkov O."/>
            <person name="Larimer F.W."/>
            <person name="Land M.L."/>
            <person name="Hauser L."/>
            <person name="Brettin T.S."/>
            <person name="Detter J.C."/>
            <person name="Han S."/>
            <person name="de Vos W.M."/>
            <person name="Janssen P.H."/>
            <person name="Smidt H."/>
        </authorList>
    </citation>
    <scope>NUCLEOTIDE SEQUENCE [LARGE SCALE GENOMIC DNA]</scope>
    <source>
        <strain evidence="3 4">Ellin514</strain>
    </source>
</reference>
<evidence type="ECO:0000313" key="3">
    <source>
        <dbReference type="EMBL" id="EEF60162.1"/>
    </source>
</evidence>
<keyword evidence="2" id="KW-0812">Transmembrane</keyword>
<sequence length="78" mass="8391">MKQESAYERVSTGRRNGNSQMDGAGSGLSARVKSAYLGLTRANSGYLVLKILAGVWTWILGVRIRVSNGKGLTVYNGK</sequence>
<dbReference type="EMBL" id="ABOX02000019">
    <property type="protein sequence ID" value="EEF60162.1"/>
    <property type="molecule type" value="Genomic_DNA"/>
</dbReference>
<evidence type="ECO:0000256" key="1">
    <source>
        <dbReference type="SAM" id="MobiDB-lite"/>
    </source>
</evidence>
<evidence type="ECO:0000313" key="4">
    <source>
        <dbReference type="Proteomes" id="UP000003688"/>
    </source>
</evidence>
<keyword evidence="4" id="KW-1185">Reference proteome</keyword>
<comment type="caution">
    <text evidence="3">The sequence shown here is derived from an EMBL/GenBank/DDBJ whole genome shotgun (WGS) entry which is preliminary data.</text>
</comment>
<evidence type="ECO:0000256" key="2">
    <source>
        <dbReference type="SAM" id="Phobius"/>
    </source>
</evidence>
<keyword evidence="2" id="KW-0472">Membrane</keyword>
<protein>
    <submittedName>
        <fullName evidence="3">Uncharacterized protein</fullName>
    </submittedName>
</protein>
<dbReference type="AlphaFoldDB" id="B9XIT5"/>
<organism evidence="3 4">
    <name type="scientific">Pedosphaera parvula (strain Ellin514)</name>
    <dbReference type="NCBI Taxonomy" id="320771"/>
    <lineage>
        <taxon>Bacteria</taxon>
        <taxon>Pseudomonadati</taxon>
        <taxon>Verrucomicrobiota</taxon>
        <taxon>Pedosphaerae</taxon>
        <taxon>Pedosphaerales</taxon>
        <taxon>Pedosphaeraceae</taxon>
        <taxon>Pedosphaera</taxon>
    </lineage>
</organism>
<feature type="region of interest" description="Disordered" evidence="1">
    <location>
        <begin position="1"/>
        <end position="25"/>
    </location>
</feature>
<accession>B9XIT5</accession>
<proteinExistence type="predicted"/>
<feature type="transmembrane region" description="Helical" evidence="2">
    <location>
        <begin position="44"/>
        <end position="62"/>
    </location>
</feature>
<name>B9XIT5_PEDPL</name>
<gene>
    <name evidence="3" type="ORF">Cflav_PD3221</name>
</gene>
<keyword evidence="2" id="KW-1133">Transmembrane helix</keyword>
<dbReference type="Proteomes" id="UP000003688">
    <property type="component" value="Unassembled WGS sequence"/>
</dbReference>